<comment type="caution">
    <text evidence="3">The sequence shown here is derived from an EMBL/GenBank/DDBJ whole genome shotgun (WGS) entry which is preliminary data.</text>
</comment>
<dbReference type="Proteomes" id="UP000655225">
    <property type="component" value="Unassembled WGS sequence"/>
</dbReference>
<organism evidence="3 4">
    <name type="scientific">Tetracentron sinense</name>
    <name type="common">Spur-leaf</name>
    <dbReference type="NCBI Taxonomy" id="13715"/>
    <lineage>
        <taxon>Eukaryota</taxon>
        <taxon>Viridiplantae</taxon>
        <taxon>Streptophyta</taxon>
        <taxon>Embryophyta</taxon>
        <taxon>Tracheophyta</taxon>
        <taxon>Spermatophyta</taxon>
        <taxon>Magnoliopsida</taxon>
        <taxon>Trochodendrales</taxon>
        <taxon>Trochodendraceae</taxon>
        <taxon>Tetracentron</taxon>
    </lineage>
</organism>
<keyword evidence="2" id="KW-0812">Transmembrane</keyword>
<feature type="compositionally biased region" description="Basic residues" evidence="1">
    <location>
        <begin position="1"/>
        <end position="12"/>
    </location>
</feature>
<dbReference type="AlphaFoldDB" id="A0A835DSV8"/>
<dbReference type="OrthoDB" id="10060499at2759"/>
<keyword evidence="4" id="KW-1185">Reference proteome</keyword>
<evidence type="ECO:0000313" key="4">
    <source>
        <dbReference type="Proteomes" id="UP000655225"/>
    </source>
</evidence>
<feature type="transmembrane region" description="Helical" evidence="2">
    <location>
        <begin position="148"/>
        <end position="166"/>
    </location>
</feature>
<keyword evidence="2" id="KW-0472">Membrane</keyword>
<reference evidence="3 4" key="1">
    <citation type="submission" date="2020-04" db="EMBL/GenBank/DDBJ databases">
        <title>Plant Genome Project.</title>
        <authorList>
            <person name="Zhang R.-G."/>
        </authorList>
    </citation>
    <scope>NUCLEOTIDE SEQUENCE [LARGE SCALE GENOMIC DNA]</scope>
    <source>
        <strain evidence="3">YNK0</strain>
        <tissue evidence="3">Leaf</tissue>
    </source>
</reference>
<sequence length="178" mass="19663">MASKYPRTRPRLSPRAPSCVGGHGGPVPRPKIRQCHPLDDQRRNAELSSSPGSLALERPPLPWAWPSRLVKKPPLPLWPVASSFHLKCAASKTGKLTLKTTEMEIVDNNGLTVTGKISFARSRDYDAGSTQTKFVQCPTGICRRGRRLCTASRISILLILTLLILIDTMDMNEMIFSS</sequence>
<dbReference type="EMBL" id="JABCRI010000001">
    <property type="protein sequence ID" value="KAF8414318.1"/>
    <property type="molecule type" value="Genomic_DNA"/>
</dbReference>
<protein>
    <submittedName>
        <fullName evidence="3">Uncharacterized protein</fullName>
    </submittedName>
</protein>
<feature type="region of interest" description="Disordered" evidence="1">
    <location>
        <begin position="1"/>
        <end position="53"/>
    </location>
</feature>
<keyword evidence="2" id="KW-1133">Transmembrane helix</keyword>
<accession>A0A835DSV8</accession>
<evidence type="ECO:0000313" key="3">
    <source>
        <dbReference type="EMBL" id="KAF8414318.1"/>
    </source>
</evidence>
<evidence type="ECO:0000256" key="2">
    <source>
        <dbReference type="SAM" id="Phobius"/>
    </source>
</evidence>
<proteinExistence type="predicted"/>
<feature type="compositionally biased region" description="Basic and acidic residues" evidence="1">
    <location>
        <begin position="36"/>
        <end position="45"/>
    </location>
</feature>
<name>A0A835DSV8_TETSI</name>
<evidence type="ECO:0000256" key="1">
    <source>
        <dbReference type="SAM" id="MobiDB-lite"/>
    </source>
</evidence>
<gene>
    <name evidence="3" type="ORF">HHK36_002319</name>
</gene>